<feature type="transmembrane region" description="Helical" evidence="2">
    <location>
        <begin position="69"/>
        <end position="95"/>
    </location>
</feature>
<evidence type="ECO:0000313" key="3">
    <source>
        <dbReference type="EMBL" id="MBF4502216.1"/>
    </source>
</evidence>
<proteinExistence type="predicted"/>
<protein>
    <submittedName>
        <fullName evidence="3">Uncharacterized protein</fullName>
    </submittedName>
</protein>
<gene>
    <name evidence="3" type="ORF">IRY55_12680</name>
</gene>
<dbReference type="EMBL" id="JADKPV010000010">
    <property type="protein sequence ID" value="MBF4502216.1"/>
    <property type="molecule type" value="Genomic_DNA"/>
</dbReference>
<keyword evidence="2" id="KW-0472">Membrane</keyword>
<keyword evidence="4" id="KW-1185">Reference proteome</keyword>
<evidence type="ECO:0000313" key="4">
    <source>
        <dbReference type="Proteomes" id="UP000622653"/>
    </source>
</evidence>
<keyword evidence="2" id="KW-0812">Transmembrane</keyword>
<sequence>MNNKEFKENLKKYEFGLLTAEEEEQFEEILEKLDEYQAVLEAETTGSLKKDHDNFEAERKILKRSQLHAYFRISLISLIVSLLLLPTLNLIAMAFNLLP</sequence>
<keyword evidence="2" id="KW-1133">Transmembrane helix</keyword>
<dbReference type="RefSeq" id="WP_194563704.1">
    <property type="nucleotide sequence ID" value="NZ_JADKPV010000010.1"/>
</dbReference>
<dbReference type="AlphaFoldDB" id="A0A8J7G8P4"/>
<name>A0A8J7G8P4_9BACL</name>
<evidence type="ECO:0000256" key="1">
    <source>
        <dbReference type="SAM" id="Coils"/>
    </source>
</evidence>
<organism evidence="3 4">
    <name type="scientific">Savagea serpentis</name>
    <dbReference type="NCBI Taxonomy" id="2785297"/>
    <lineage>
        <taxon>Bacteria</taxon>
        <taxon>Bacillati</taxon>
        <taxon>Bacillota</taxon>
        <taxon>Bacilli</taxon>
        <taxon>Bacillales</taxon>
        <taxon>Caryophanaceae</taxon>
        <taxon>Savagea</taxon>
    </lineage>
</organism>
<comment type="caution">
    <text evidence="3">The sequence shown here is derived from an EMBL/GenBank/DDBJ whole genome shotgun (WGS) entry which is preliminary data.</text>
</comment>
<evidence type="ECO:0000256" key="2">
    <source>
        <dbReference type="SAM" id="Phobius"/>
    </source>
</evidence>
<keyword evidence="1" id="KW-0175">Coiled coil</keyword>
<dbReference type="Proteomes" id="UP000622653">
    <property type="component" value="Unassembled WGS sequence"/>
</dbReference>
<accession>A0A8J7G8P4</accession>
<feature type="coiled-coil region" evidence="1">
    <location>
        <begin position="3"/>
        <end position="39"/>
    </location>
</feature>
<reference evidence="3" key="1">
    <citation type="submission" date="2020-11" db="EMBL/GenBank/DDBJ databases">
        <title>Multidrug resistant novel bacterium Savagea serpentis sp. nov., isolated from the scats of a vine snake (Ahaetulla nasuta).</title>
        <authorList>
            <person name="Venkata Ramana V."/>
            <person name="Vikas Patil S."/>
            <person name="Yogita Lugani V."/>
        </authorList>
    </citation>
    <scope>NUCLEOTIDE SEQUENCE</scope>
    <source>
        <strain evidence="3">SN6</strain>
    </source>
</reference>